<dbReference type="InterPro" id="IPR001077">
    <property type="entry name" value="COMT_C"/>
</dbReference>
<evidence type="ECO:0000256" key="2">
    <source>
        <dbReference type="ARBA" id="ARBA00022679"/>
    </source>
</evidence>
<dbReference type="InterPro" id="IPR036388">
    <property type="entry name" value="WH-like_DNA-bd_sf"/>
</dbReference>
<dbReference type="Pfam" id="PF00891">
    <property type="entry name" value="Methyltransf_2"/>
    <property type="match status" value="1"/>
</dbReference>
<dbReference type="SUPFAM" id="SSF53335">
    <property type="entry name" value="S-adenosyl-L-methionine-dependent methyltransferases"/>
    <property type="match status" value="1"/>
</dbReference>
<evidence type="ECO:0000313" key="5">
    <source>
        <dbReference type="EMBL" id="TFY63826.1"/>
    </source>
</evidence>
<dbReference type="Gene3D" id="1.10.10.10">
    <property type="entry name" value="Winged helix-like DNA-binding domain superfamily/Winged helix DNA-binding domain"/>
    <property type="match status" value="1"/>
</dbReference>
<dbReference type="PANTHER" id="PTHR43712:SF2">
    <property type="entry name" value="O-METHYLTRANSFERASE CICE"/>
    <property type="match status" value="1"/>
</dbReference>
<evidence type="ECO:0000256" key="1">
    <source>
        <dbReference type="ARBA" id="ARBA00022603"/>
    </source>
</evidence>
<evidence type="ECO:0000259" key="4">
    <source>
        <dbReference type="Pfam" id="PF00891"/>
    </source>
</evidence>
<gene>
    <name evidence="5" type="ORF">EVJ58_g3017</name>
</gene>
<keyword evidence="2" id="KW-0808">Transferase</keyword>
<keyword evidence="1" id="KW-0489">Methyltransferase</keyword>
<dbReference type="EMBL" id="SEKV01000118">
    <property type="protein sequence ID" value="TFY63826.1"/>
    <property type="molecule type" value="Genomic_DNA"/>
</dbReference>
<dbReference type="InterPro" id="IPR016461">
    <property type="entry name" value="COMT-like"/>
</dbReference>
<dbReference type="CDD" id="cd02440">
    <property type="entry name" value="AdoMet_MTases"/>
    <property type="match status" value="1"/>
</dbReference>
<proteinExistence type="predicted"/>
<dbReference type="PROSITE" id="PS51683">
    <property type="entry name" value="SAM_OMT_II"/>
    <property type="match status" value="1"/>
</dbReference>
<comment type="caution">
    <text evidence="5">The sequence shown here is derived from an EMBL/GenBank/DDBJ whole genome shotgun (WGS) entry which is preliminary data.</text>
</comment>
<evidence type="ECO:0000313" key="6">
    <source>
        <dbReference type="Proteomes" id="UP000298390"/>
    </source>
</evidence>
<dbReference type="SUPFAM" id="SSF46785">
    <property type="entry name" value="Winged helix' DNA-binding domain"/>
    <property type="match status" value="1"/>
</dbReference>
<dbReference type="AlphaFoldDB" id="A0A4Y9YML4"/>
<reference evidence="5 6" key="1">
    <citation type="submission" date="2019-01" db="EMBL/GenBank/DDBJ databases">
        <title>Genome sequencing of the rare red list fungi Fomitopsis rosea.</title>
        <authorList>
            <person name="Buettner E."/>
            <person name="Kellner H."/>
        </authorList>
    </citation>
    <scope>NUCLEOTIDE SEQUENCE [LARGE SCALE GENOMIC DNA]</scope>
    <source>
        <strain evidence="5 6">DSM 105464</strain>
    </source>
</reference>
<accession>A0A4Y9YML4</accession>
<dbReference type="Gene3D" id="3.40.50.150">
    <property type="entry name" value="Vaccinia Virus protein VP39"/>
    <property type="match status" value="1"/>
</dbReference>
<name>A0A4Y9YML4_9APHY</name>
<dbReference type="GO" id="GO:0008171">
    <property type="term" value="F:O-methyltransferase activity"/>
    <property type="evidence" value="ECO:0007669"/>
    <property type="project" value="InterPro"/>
</dbReference>
<protein>
    <recommendedName>
        <fullName evidence="4">O-methyltransferase C-terminal domain-containing protein</fullName>
    </recommendedName>
</protein>
<feature type="domain" description="O-methyltransferase C-terminal" evidence="4">
    <location>
        <begin position="214"/>
        <end position="428"/>
    </location>
</feature>
<keyword evidence="3" id="KW-0949">S-adenosyl-L-methionine</keyword>
<evidence type="ECO:0000256" key="3">
    <source>
        <dbReference type="ARBA" id="ARBA00022691"/>
    </source>
</evidence>
<dbReference type="InterPro" id="IPR036390">
    <property type="entry name" value="WH_DNA-bd_sf"/>
</dbReference>
<dbReference type="PANTHER" id="PTHR43712">
    <property type="entry name" value="PUTATIVE (AFU_ORTHOLOGUE AFUA_4G14580)-RELATED"/>
    <property type="match status" value="1"/>
</dbReference>
<dbReference type="Proteomes" id="UP000298390">
    <property type="component" value="Unassembled WGS sequence"/>
</dbReference>
<organism evidence="5 6">
    <name type="scientific">Rhodofomes roseus</name>
    <dbReference type="NCBI Taxonomy" id="34475"/>
    <lineage>
        <taxon>Eukaryota</taxon>
        <taxon>Fungi</taxon>
        <taxon>Dikarya</taxon>
        <taxon>Basidiomycota</taxon>
        <taxon>Agaricomycotina</taxon>
        <taxon>Agaricomycetes</taxon>
        <taxon>Polyporales</taxon>
        <taxon>Rhodofomes</taxon>
    </lineage>
</organism>
<dbReference type="InterPro" id="IPR029063">
    <property type="entry name" value="SAM-dependent_MTases_sf"/>
</dbReference>
<dbReference type="GO" id="GO:0032259">
    <property type="term" value="P:methylation"/>
    <property type="evidence" value="ECO:0007669"/>
    <property type="project" value="UniProtKB-KW"/>
</dbReference>
<dbReference type="STRING" id="34475.A0A4Y9YML4"/>
<sequence length="449" mass="49507">MSAKAEVQKLLKIVNKATQDALVAYESTGEDVPSLSSTDEKSFFAMASNLDLKRAIRLLEGACEQLCATLAPPGQTIVDLSHPAISSCVRLALRTGIADVLHDHPEGMHIKELASRIKIDEGKLLRIVRTLTVRHCFQEVALAVDVDTFANNRISLALQTSNPLMCYIDLLTTEGYQSGAVLYEHLTDPRSNGSYHPAKTALMYAIKGPENETAGLFEWLHATPDRERVFNTAMTGVGTLSGSLAMLEGLPWDTVSTVCDIGSGVGAYSMPLVRRYANLKYTLCDMPATVNQAKEVWTKEFPEAVRSGRVAFTHYNFFEQVAPAGQEIYYMRSIIHDWTDDRALVILKNIRAAMKPTSRLFVQDCLLQPSAHVKEVAALGVDTAPEPMLPNFGAGKKRTFNLDITMLLNVNSKERTLPEITALGRQAGLKFVKVWDLVETSVVEFELDS</sequence>